<keyword evidence="3" id="KW-1185">Reference proteome</keyword>
<name>A0A2G9G0W0_9LAMI</name>
<dbReference type="PANTHER" id="PTHR47074">
    <property type="entry name" value="BNAC02G40300D PROTEIN"/>
    <property type="match status" value="1"/>
</dbReference>
<protein>
    <recommendedName>
        <fullName evidence="1">RNase H type-1 domain-containing protein</fullName>
    </recommendedName>
</protein>
<evidence type="ECO:0000313" key="3">
    <source>
        <dbReference type="Proteomes" id="UP000231279"/>
    </source>
</evidence>
<feature type="domain" description="RNase H type-1" evidence="1">
    <location>
        <begin position="11"/>
        <end position="78"/>
    </location>
</feature>
<evidence type="ECO:0000313" key="2">
    <source>
        <dbReference type="EMBL" id="PIM98831.1"/>
    </source>
</evidence>
<dbReference type="Pfam" id="PF13456">
    <property type="entry name" value="RVT_3"/>
    <property type="match status" value="1"/>
</dbReference>
<organism evidence="2 3">
    <name type="scientific">Handroanthus impetiginosus</name>
    <dbReference type="NCBI Taxonomy" id="429701"/>
    <lineage>
        <taxon>Eukaryota</taxon>
        <taxon>Viridiplantae</taxon>
        <taxon>Streptophyta</taxon>
        <taxon>Embryophyta</taxon>
        <taxon>Tracheophyta</taxon>
        <taxon>Spermatophyta</taxon>
        <taxon>Magnoliopsida</taxon>
        <taxon>eudicotyledons</taxon>
        <taxon>Gunneridae</taxon>
        <taxon>Pentapetalae</taxon>
        <taxon>asterids</taxon>
        <taxon>lamiids</taxon>
        <taxon>Lamiales</taxon>
        <taxon>Bignoniaceae</taxon>
        <taxon>Crescentiina</taxon>
        <taxon>Tabebuia alliance</taxon>
        <taxon>Handroanthus</taxon>
    </lineage>
</organism>
<reference evidence="3" key="1">
    <citation type="journal article" date="2018" name="Gigascience">
        <title>Genome assembly of the Pink Ipe (Handroanthus impetiginosus, Bignoniaceae), a highly valued, ecologically keystone Neotropical timber forest tree.</title>
        <authorList>
            <person name="Silva-Junior O.B."/>
            <person name="Grattapaglia D."/>
            <person name="Novaes E."/>
            <person name="Collevatti R.G."/>
        </authorList>
    </citation>
    <scope>NUCLEOTIDE SEQUENCE [LARGE SCALE GENOMIC DNA]</scope>
    <source>
        <strain evidence="3">cv. UFG-1</strain>
    </source>
</reference>
<dbReference type="InterPro" id="IPR052929">
    <property type="entry name" value="RNase_H-like_EbsB-rel"/>
</dbReference>
<dbReference type="InterPro" id="IPR002156">
    <property type="entry name" value="RNaseH_domain"/>
</dbReference>
<gene>
    <name evidence="2" type="ORF">CDL12_28682</name>
</gene>
<evidence type="ECO:0000259" key="1">
    <source>
        <dbReference type="Pfam" id="PF13456"/>
    </source>
</evidence>
<dbReference type="EMBL" id="NKXS01008045">
    <property type="protein sequence ID" value="PIM98831.1"/>
    <property type="molecule type" value="Genomic_DNA"/>
</dbReference>
<dbReference type="PANTHER" id="PTHR47074:SF11">
    <property type="entry name" value="REVERSE TRANSCRIPTASE-LIKE PROTEIN"/>
    <property type="match status" value="1"/>
</dbReference>
<dbReference type="Proteomes" id="UP000231279">
    <property type="component" value="Unassembled WGS sequence"/>
</dbReference>
<sequence length="115" mass="13000">MLLYSRAKSTIGIGVVARSWKEECLMWRLWVINSIFEAETAEAIALKVMCQMAKDHDWRKVISESDCAMVYFKSINREANCAADFLAGDSIINSKDRLDSSNVICQALLFDILDS</sequence>
<dbReference type="GO" id="GO:0004523">
    <property type="term" value="F:RNA-DNA hybrid ribonuclease activity"/>
    <property type="evidence" value="ECO:0007669"/>
    <property type="project" value="InterPro"/>
</dbReference>
<comment type="caution">
    <text evidence="2">The sequence shown here is derived from an EMBL/GenBank/DDBJ whole genome shotgun (WGS) entry which is preliminary data.</text>
</comment>
<accession>A0A2G9G0W0</accession>
<dbReference type="GO" id="GO:0003676">
    <property type="term" value="F:nucleic acid binding"/>
    <property type="evidence" value="ECO:0007669"/>
    <property type="project" value="InterPro"/>
</dbReference>
<dbReference type="AlphaFoldDB" id="A0A2G9G0W0"/>
<proteinExistence type="predicted"/>